<sequence length="89" mass="10348">METEMIAAKSYDYVMIALYSKEIALHYVSGDELALSYKFQTEEEATKCYQFCVGLVDYLENTPAEEREAAHRNWVQMYLAGDDIELKVY</sequence>
<evidence type="ECO:0000313" key="1">
    <source>
        <dbReference type="EMBL" id="SFH88638.1"/>
    </source>
</evidence>
<keyword evidence="2" id="KW-1185">Reference proteome</keyword>
<protein>
    <submittedName>
        <fullName evidence="1">Uncharacterized protein</fullName>
    </submittedName>
</protein>
<dbReference type="Proteomes" id="UP000198668">
    <property type="component" value="Unassembled WGS sequence"/>
</dbReference>
<proteinExistence type="predicted"/>
<dbReference type="RefSeq" id="WP_092093592.1">
    <property type="nucleotide sequence ID" value="NZ_FOQE01000047.1"/>
</dbReference>
<accession>A0A1I3DPZ7</accession>
<dbReference type="AlphaFoldDB" id="A0A1I3DPZ7"/>
<dbReference type="OrthoDB" id="2169906at2"/>
<reference evidence="1 2" key="1">
    <citation type="submission" date="2016-10" db="EMBL/GenBank/DDBJ databases">
        <authorList>
            <person name="de Groot N.N."/>
        </authorList>
    </citation>
    <scope>NUCLEOTIDE SEQUENCE [LARGE SCALE GENOMIC DNA]</scope>
    <source>
        <strain evidence="1 2">DSM 27630</strain>
    </source>
</reference>
<gene>
    <name evidence="1" type="ORF">SAMN04489868_1472</name>
</gene>
<name>A0A1I3DPZ7_9LACT</name>
<organism evidence="1 2">
    <name type="scientific">Pisciglobus halotolerans</name>
    <dbReference type="NCBI Taxonomy" id="745365"/>
    <lineage>
        <taxon>Bacteria</taxon>
        <taxon>Bacillati</taxon>
        <taxon>Bacillota</taxon>
        <taxon>Bacilli</taxon>
        <taxon>Lactobacillales</taxon>
        <taxon>Carnobacteriaceae</taxon>
    </lineage>
</organism>
<dbReference type="EMBL" id="FOQE01000047">
    <property type="protein sequence ID" value="SFH88638.1"/>
    <property type="molecule type" value="Genomic_DNA"/>
</dbReference>
<evidence type="ECO:0000313" key="2">
    <source>
        <dbReference type="Proteomes" id="UP000198668"/>
    </source>
</evidence>